<evidence type="ECO:0000313" key="14">
    <source>
        <dbReference type="EMBL" id="GGU71562.1"/>
    </source>
</evidence>
<comment type="catalytic activity">
    <reaction evidence="1">
        <text>ATP + protein L-histidine = ADP + protein N-phospho-L-histidine.</text>
        <dbReference type="EC" id="2.7.13.3"/>
    </reaction>
</comment>
<dbReference type="InterPro" id="IPR003594">
    <property type="entry name" value="HATPase_dom"/>
</dbReference>
<dbReference type="EC" id="2.7.13.3" evidence="3"/>
<dbReference type="PROSITE" id="PS50885">
    <property type="entry name" value="HAMP"/>
    <property type="match status" value="1"/>
</dbReference>
<evidence type="ECO:0000256" key="3">
    <source>
        <dbReference type="ARBA" id="ARBA00012438"/>
    </source>
</evidence>
<dbReference type="InterPro" id="IPR036097">
    <property type="entry name" value="HisK_dim/P_sf"/>
</dbReference>
<accession>A0ABQ2V9N9</accession>
<dbReference type="InterPro" id="IPR003660">
    <property type="entry name" value="HAMP_dom"/>
</dbReference>
<dbReference type="InterPro" id="IPR004358">
    <property type="entry name" value="Sig_transdc_His_kin-like_C"/>
</dbReference>
<keyword evidence="5" id="KW-0808">Transferase</keyword>
<gene>
    <name evidence="14" type="ORF">GCM10010211_41550</name>
</gene>
<evidence type="ECO:0000313" key="15">
    <source>
        <dbReference type="Proteomes" id="UP000654471"/>
    </source>
</evidence>
<dbReference type="Gene3D" id="3.30.565.10">
    <property type="entry name" value="Histidine kinase-like ATPase, C-terminal domain"/>
    <property type="match status" value="1"/>
</dbReference>
<dbReference type="PANTHER" id="PTHR45436">
    <property type="entry name" value="SENSOR HISTIDINE KINASE YKOH"/>
    <property type="match status" value="1"/>
</dbReference>
<sequence length="491" mass="53316">MLRKRLPIRLRAALAAALTAAVAFTAGVLWLRNEVYASKMSDTRNRARASLDVIEQRYKYGYGSDQVLFDTPYTWVIVDPAGRFVEGDPDLKPFVPAPLYGLPDRPGPTVPIEQDLHLGSVADGARPGSRQLAGRELRVVTSAFHGPGLLDGRSSAPVENLTLHILVTSEEAEEAVATLDHVLYVGLPAAVLLVALIVWITTSRALHPVEVIQQRLRTITSRDLSLRVPVPPRQDEIARLAATTNDTLDRLEQAAEQQRRFTADASHELRTPLAALRADLEVALHYPDRTDWPEVVRGALGDAERLEQLIEALLLLADLDNRTPSTAHPVDLAALTRKAAAQARRHAPAPVSVHIDCPASDDVTVHGDARQLERLLRNLLDNAVRHARSRVLVTVSTQAATALLEVRDDGPGIPAEHREKIFERFARLDASRNRSSGGTGLGLAIAREIAHCHRGTLTLGETPPAAGAHFAAALPLGEGRASQSSTPHEES</sequence>
<keyword evidence="9" id="KW-0902">Two-component regulatory system</keyword>
<dbReference type="Pfam" id="PF02518">
    <property type="entry name" value="HATPase_c"/>
    <property type="match status" value="1"/>
</dbReference>
<evidence type="ECO:0000256" key="6">
    <source>
        <dbReference type="ARBA" id="ARBA00022692"/>
    </source>
</evidence>
<feature type="domain" description="HAMP" evidence="13">
    <location>
        <begin position="203"/>
        <end position="256"/>
    </location>
</feature>
<feature type="domain" description="Histidine kinase" evidence="12">
    <location>
        <begin position="264"/>
        <end position="478"/>
    </location>
</feature>
<dbReference type="CDD" id="cd06225">
    <property type="entry name" value="HAMP"/>
    <property type="match status" value="1"/>
</dbReference>
<dbReference type="PRINTS" id="PR00344">
    <property type="entry name" value="BCTRLSENSOR"/>
</dbReference>
<comment type="caution">
    <text evidence="14">The sequence shown here is derived from an EMBL/GenBank/DDBJ whole genome shotgun (WGS) entry which is preliminary data.</text>
</comment>
<dbReference type="InterPro" id="IPR005467">
    <property type="entry name" value="His_kinase_dom"/>
</dbReference>
<evidence type="ECO:0000256" key="4">
    <source>
        <dbReference type="ARBA" id="ARBA00022553"/>
    </source>
</evidence>
<dbReference type="InterPro" id="IPR036890">
    <property type="entry name" value="HATPase_C_sf"/>
</dbReference>
<dbReference type="Gene3D" id="6.10.340.10">
    <property type="match status" value="1"/>
</dbReference>
<dbReference type="CDD" id="cd00082">
    <property type="entry name" value="HisKA"/>
    <property type="match status" value="1"/>
</dbReference>
<proteinExistence type="predicted"/>
<evidence type="ECO:0000256" key="10">
    <source>
        <dbReference type="ARBA" id="ARBA00023136"/>
    </source>
</evidence>
<dbReference type="InterPro" id="IPR003661">
    <property type="entry name" value="HisK_dim/P_dom"/>
</dbReference>
<dbReference type="SMART" id="SM00388">
    <property type="entry name" value="HisKA"/>
    <property type="match status" value="1"/>
</dbReference>
<dbReference type="RefSeq" id="WP_189302087.1">
    <property type="nucleotide sequence ID" value="NZ_BMRP01000014.1"/>
</dbReference>
<keyword evidence="10 11" id="KW-0472">Membrane</keyword>
<evidence type="ECO:0000256" key="5">
    <source>
        <dbReference type="ARBA" id="ARBA00022679"/>
    </source>
</evidence>
<evidence type="ECO:0000259" key="12">
    <source>
        <dbReference type="PROSITE" id="PS50109"/>
    </source>
</evidence>
<dbReference type="SUPFAM" id="SSF47384">
    <property type="entry name" value="Homodimeric domain of signal transducing histidine kinase"/>
    <property type="match status" value="1"/>
</dbReference>
<dbReference type="SMART" id="SM00387">
    <property type="entry name" value="HATPase_c"/>
    <property type="match status" value="1"/>
</dbReference>
<dbReference type="Pfam" id="PF00512">
    <property type="entry name" value="HisKA"/>
    <property type="match status" value="1"/>
</dbReference>
<keyword evidence="6 11" id="KW-0812">Transmembrane</keyword>
<dbReference type="Pfam" id="PF00672">
    <property type="entry name" value="HAMP"/>
    <property type="match status" value="1"/>
</dbReference>
<evidence type="ECO:0000256" key="1">
    <source>
        <dbReference type="ARBA" id="ARBA00000085"/>
    </source>
</evidence>
<name>A0ABQ2V9N9_9ACTN</name>
<dbReference type="SUPFAM" id="SSF158472">
    <property type="entry name" value="HAMP domain-like"/>
    <property type="match status" value="1"/>
</dbReference>
<dbReference type="SMART" id="SM00304">
    <property type="entry name" value="HAMP"/>
    <property type="match status" value="1"/>
</dbReference>
<keyword evidence="4" id="KW-0597">Phosphoprotein</keyword>
<keyword evidence="7" id="KW-0418">Kinase</keyword>
<dbReference type="InterPro" id="IPR050428">
    <property type="entry name" value="TCS_sensor_his_kinase"/>
</dbReference>
<evidence type="ECO:0000256" key="2">
    <source>
        <dbReference type="ARBA" id="ARBA00004236"/>
    </source>
</evidence>
<dbReference type="CDD" id="cd00075">
    <property type="entry name" value="HATPase"/>
    <property type="match status" value="1"/>
</dbReference>
<dbReference type="SUPFAM" id="SSF55874">
    <property type="entry name" value="ATPase domain of HSP90 chaperone/DNA topoisomerase II/histidine kinase"/>
    <property type="match status" value="1"/>
</dbReference>
<evidence type="ECO:0000259" key="13">
    <source>
        <dbReference type="PROSITE" id="PS50885"/>
    </source>
</evidence>
<dbReference type="Gene3D" id="1.10.287.130">
    <property type="match status" value="1"/>
</dbReference>
<comment type="subcellular location">
    <subcellularLocation>
        <location evidence="2">Cell membrane</location>
    </subcellularLocation>
</comment>
<keyword evidence="8 11" id="KW-1133">Transmembrane helix</keyword>
<feature type="transmembrane region" description="Helical" evidence="11">
    <location>
        <begin position="12"/>
        <end position="31"/>
    </location>
</feature>
<evidence type="ECO:0000256" key="9">
    <source>
        <dbReference type="ARBA" id="ARBA00023012"/>
    </source>
</evidence>
<evidence type="ECO:0000256" key="7">
    <source>
        <dbReference type="ARBA" id="ARBA00022777"/>
    </source>
</evidence>
<dbReference type="PANTHER" id="PTHR45436:SF5">
    <property type="entry name" value="SENSOR HISTIDINE KINASE TRCS"/>
    <property type="match status" value="1"/>
</dbReference>
<evidence type="ECO:0000256" key="11">
    <source>
        <dbReference type="SAM" id="Phobius"/>
    </source>
</evidence>
<reference evidence="15" key="1">
    <citation type="journal article" date="2019" name="Int. J. Syst. Evol. Microbiol.">
        <title>The Global Catalogue of Microorganisms (GCM) 10K type strain sequencing project: providing services to taxonomists for standard genome sequencing and annotation.</title>
        <authorList>
            <consortium name="The Broad Institute Genomics Platform"/>
            <consortium name="The Broad Institute Genome Sequencing Center for Infectious Disease"/>
            <person name="Wu L."/>
            <person name="Ma J."/>
        </authorList>
    </citation>
    <scope>NUCLEOTIDE SEQUENCE [LARGE SCALE GENOMIC DNA]</scope>
    <source>
        <strain evidence="15">JCM 3399</strain>
    </source>
</reference>
<protein>
    <recommendedName>
        <fullName evidence="3">histidine kinase</fullName>
        <ecNumber evidence="3">2.7.13.3</ecNumber>
    </recommendedName>
</protein>
<dbReference type="Proteomes" id="UP000654471">
    <property type="component" value="Unassembled WGS sequence"/>
</dbReference>
<keyword evidence="15" id="KW-1185">Reference proteome</keyword>
<dbReference type="EMBL" id="BMRP01000014">
    <property type="protein sequence ID" value="GGU71562.1"/>
    <property type="molecule type" value="Genomic_DNA"/>
</dbReference>
<evidence type="ECO:0000256" key="8">
    <source>
        <dbReference type="ARBA" id="ARBA00022989"/>
    </source>
</evidence>
<dbReference type="PROSITE" id="PS50109">
    <property type="entry name" value="HIS_KIN"/>
    <property type="match status" value="1"/>
</dbReference>
<organism evidence="14 15">
    <name type="scientific">Streptomyces albospinus</name>
    <dbReference type="NCBI Taxonomy" id="285515"/>
    <lineage>
        <taxon>Bacteria</taxon>
        <taxon>Bacillati</taxon>
        <taxon>Actinomycetota</taxon>
        <taxon>Actinomycetes</taxon>
        <taxon>Kitasatosporales</taxon>
        <taxon>Streptomycetaceae</taxon>
        <taxon>Streptomyces</taxon>
    </lineage>
</organism>